<dbReference type="GO" id="GO:0005615">
    <property type="term" value="C:extracellular space"/>
    <property type="evidence" value="ECO:0007669"/>
    <property type="project" value="UniProtKB-ARBA"/>
</dbReference>
<keyword evidence="3" id="KW-0325">Glycoprotein</keyword>
<feature type="domain" description="Spaetzle" evidence="5">
    <location>
        <begin position="196"/>
        <end position="288"/>
    </location>
</feature>
<evidence type="ECO:0000256" key="4">
    <source>
        <dbReference type="SAM" id="MobiDB-lite"/>
    </source>
</evidence>
<dbReference type="SUPFAM" id="SSF57501">
    <property type="entry name" value="Cystine-knot cytokines"/>
    <property type="match status" value="1"/>
</dbReference>
<gene>
    <name evidence="6" type="ORF">CCAP1982_LOCUS3421</name>
</gene>
<accession>A0A811U986</accession>
<dbReference type="Proteomes" id="UP000606786">
    <property type="component" value="Unassembled WGS sequence"/>
</dbReference>
<dbReference type="AlphaFoldDB" id="A0A811U986"/>
<reference evidence="6" key="1">
    <citation type="submission" date="2020-11" db="EMBL/GenBank/DDBJ databases">
        <authorList>
            <person name="Whitehead M."/>
        </authorList>
    </citation>
    <scope>NUCLEOTIDE SEQUENCE</scope>
    <source>
        <strain evidence="6">EGII</strain>
    </source>
</reference>
<dbReference type="InterPro" id="IPR029034">
    <property type="entry name" value="Cystine-knot_cytokine"/>
</dbReference>
<keyword evidence="1" id="KW-0732">Signal</keyword>
<dbReference type="EMBL" id="CAJHJT010000001">
    <property type="protein sequence ID" value="CAD6994686.1"/>
    <property type="molecule type" value="Genomic_DNA"/>
</dbReference>
<evidence type="ECO:0000313" key="7">
    <source>
        <dbReference type="Proteomes" id="UP000606786"/>
    </source>
</evidence>
<protein>
    <submittedName>
        <fullName evidence="6">(Mediterranean fruit fly) hypothetical protein</fullName>
    </submittedName>
</protein>
<name>A0A811U986_CERCA</name>
<dbReference type="InterPro" id="IPR052444">
    <property type="entry name" value="Spz/Toll_ligand-like"/>
</dbReference>
<feature type="region of interest" description="Disordered" evidence="4">
    <location>
        <begin position="19"/>
        <end position="38"/>
    </location>
</feature>
<dbReference type="PANTHER" id="PTHR23199:SF12">
    <property type="entry name" value="NEUROTROPHIN 1-RELATED"/>
    <property type="match status" value="1"/>
</dbReference>
<dbReference type="GO" id="GO:0008083">
    <property type="term" value="F:growth factor activity"/>
    <property type="evidence" value="ECO:0007669"/>
    <property type="project" value="TreeGrafter"/>
</dbReference>
<proteinExistence type="predicted"/>
<dbReference type="GO" id="GO:0005121">
    <property type="term" value="F:Toll binding"/>
    <property type="evidence" value="ECO:0007669"/>
    <property type="project" value="TreeGrafter"/>
</dbReference>
<dbReference type="Gene3D" id="2.10.90.10">
    <property type="entry name" value="Cystine-knot cytokines"/>
    <property type="match status" value="1"/>
</dbReference>
<comment type="caution">
    <text evidence="6">The sequence shown here is derived from an EMBL/GenBank/DDBJ whole genome shotgun (WGS) entry which is preliminary data.</text>
</comment>
<dbReference type="GO" id="GO:0021556">
    <property type="term" value="P:central nervous system formation"/>
    <property type="evidence" value="ECO:0007669"/>
    <property type="project" value="TreeGrafter"/>
</dbReference>
<sequence>MFITVSPIDGKTYDLRTARHKRAPKESIDRHHSPQGTKMLEKDSEELDARLGDIFQTGNGTGLVLFNDTSQSQHNEVMFKVQRSPDGKLNVIFNDFLIFQTTTAASPTHNQKNPKTQQNSNERNDAIIFPDVDDYYCNERREGKPYCTEVPNYAELAGLDDISPESFEQFKSYFKDDHLQPINVTQRMNSEPLEEYLCPSSSRLIHPKTAEAKGSKWVTLVQDANHQQGIVVELCDEEEKPCRYFDSLPKSYQTRCKQNYVYRTVVVVVDGKMREEQVKMPNCCKCAVRNTLFS</sequence>
<dbReference type="GO" id="GO:0045087">
    <property type="term" value="P:innate immune response"/>
    <property type="evidence" value="ECO:0007669"/>
    <property type="project" value="TreeGrafter"/>
</dbReference>
<evidence type="ECO:0000313" key="6">
    <source>
        <dbReference type="EMBL" id="CAD6994686.1"/>
    </source>
</evidence>
<evidence type="ECO:0000256" key="3">
    <source>
        <dbReference type="ARBA" id="ARBA00023180"/>
    </source>
</evidence>
<evidence type="ECO:0000256" key="2">
    <source>
        <dbReference type="ARBA" id="ARBA00023157"/>
    </source>
</evidence>
<dbReference type="OrthoDB" id="6359065at2759"/>
<evidence type="ECO:0000256" key="1">
    <source>
        <dbReference type="ARBA" id="ARBA00022729"/>
    </source>
</evidence>
<keyword evidence="2" id="KW-1015">Disulfide bond</keyword>
<dbReference type="PANTHER" id="PTHR23199">
    <property type="entry name" value="NEUROTROPHIN 1-RELATED"/>
    <property type="match status" value="1"/>
</dbReference>
<organism evidence="6 7">
    <name type="scientific">Ceratitis capitata</name>
    <name type="common">Mediterranean fruit fly</name>
    <name type="synonym">Tephritis capitata</name>
    <dbReference type="NCBI Taxonomy" id="7213"/>
    <lineage>
        <taxon>Eukaryota</taxon>
        <taxon>Metazoa</taxon>
        <taxon>Ecdysozoa</taxon>
        <taxon>Arthropoda</taxon>
        <taxon>Hexapoda</taxon>
        <taxon>Insecta</taxon>
        <taxon>Pterygota</taxon>
        <taxon>Neoptera</taxon>
        <taxon>Endopterygota</taxon>
        <taxon>Diptera</taxon>
        <taxon>Brachycera</taxon>
        <taxon>Muscomorpha</taxon>
        <taxon>Tephritoidea</taxon>
        <taxon>Tephritidae</taxon>
        <taxon>Ceratitis</taxon>
        <taxon>Ceratitis</taxon>
    </lineage>
</organism>
<dbReference type="InterPro" id="IPR032104">
    <property type="entry name" value="Spaetzle"/>
</dbReference>
<keyword evidence="7" id="KW-1185">Reference proteome</keyword>
<dbReference type="Pfam" id="PF16077">
    <property type="entry name" value="Spaetzle"/>
    <property type="match status" value="1"/>
</dbReference>
<evidence type="ECO:0000259" key="5">
    <source>
        <dbReference type="Pfam" id="PF16077"/>
    </source>
</evidence>